<sequence length="97" mass="11006">MFLFENESDFVQDREDLLHILRMRFGDIAPGIVESIYNIDDLNTLERLILVAANAPTLKIFLEELEAGDGSFRLIGERFNPIDSMVEGGNAYGQEKQ</sequence>
<evidence type="ECO:0000313" key="2">
    <source>
        <dbReference type="Proteomes" id="UP000269301"/>
    </source>
</evidence>
<dbReference type="Proteomes" id="UP000269301">
    <property type="component" value="Unassembled WGS sequence"/>
</dbReference>
<dbReference type="AlphaFoldDB" id="A0A494ZVY4"/>
<keyword evidence="2" id="KW-1185">Reference proteome</keyword>
<evidence type="ECO:0000313" key="1">
    <source>
        <dbReference type="EMBL" id="RKQ30750.1"/>
    </source>
</evidence>
<proteinExistence type="predicted"/>
<accession>A0A494ZVY4</accession>
<dbReference type="EMBL" id="RBZP01000016">
    <property type="protein sequence ID" value="RKQ30750.1"/>
    <property type="molecule type" value="Genomic_DNA"/>
</dbReference>
<reference evidence="1 2" key="1">
    <citation type="journal article" date="2016" name="Int. J. Syst. Evol. Microbiol.">
        <title>Oceanobacillus halophilus sp. nov., a novel moderately halophilic bacterium from a hypersaline lake.</title>
        <authorList>
            <person name="Amoozegar M.A."/>
            <person name="Bagheri M."/>
            <person name="Makhdoumi A."/>
            <person name="Nikou M.M."/>
            <person name="Fazeli S.A.S."/>
            <person name="Schumann P."/>
            <person name="Sproer C."/>
            <person name="Sanchez-Porro C."/>
            <person name="Ventosa A."/>
        </authorList>
    </citation>
    <scope>NUCLEOTIDE SEQUENCE [LARGE SCALE GENOMIC DNA]</scope>
    <source>
        <strain evidence="1 2">DSM 23996</strain>
    </source>
</reference>
<name>A0A494ZVY4_9BACI</name>
<dbReference type="OrthoDB" id="2382411at2"/>
<comment type="caution">
    <text evidence="1">The sequence shown here is derived from an EMBL/GenBank/DDBJ whole genome shotgun (WGS) entry which is preliminary data.</text>
</comment>
<protein>
    <submittedName>
        <fullName evidence="1">Uncharacterized protein</fullName>
    </submittedName>
</protein>
<gene>
    <name evidence="1" type="ORF">D8M06_15140</name>
</gene>
<dbReference type="RefSeq" id="WP_121205420.1">
    <property type="nucleotide sequence ID" value="NZ_RBZP01000016.1"/>
</dbReference>
<organism evidence="1 2">
    <name type="scientific">Oceanobacillus halophilus</name>
    <dbReference type="NCBI Taxonomy" id="930130"/>
    <lineage>
        <taxon>Bacteria</taxon>
        <taxon>Bacillati</taxon>
        <taxon>Bacillota</taxon>
        <taxon>Bacilli</taxon>
        <taxon>Bacillales</taxon>
        <taxon>Bacillaceae</taxon>
        <taxon>Oceanobacillus</taxon>
    </lineage>
</organism>